<dbReference type="RefSeq" id="WP_069364197.1">
    <property type="nucleotide sequence ID" value="NZ_CP012502.1"/>
</dbReference>
<evidence type="ECO:0000313" key="2">
    <source>
        <dbReference type="EMBL" id="AOM82076.1"/>
    </source>
</evidence>
<feature type="transmembrane region" description="Helical" evidence="1">
    <location>
        <begin position="137"/>
        <end position="158"/>
    </location>
</feature>
<evidence type="ECO:0000256" key="1">
    <source>
        <dbReference type="SAM" id="Phobius"/>
    </source>
</evidence>
<feature type="transmembrane region" description="Helical" evidence="1">
    <location>
        <begin position="106"/>
        <end position="131"/>
    </location>
</feature>
<name>A0A1D7QSS8_9BACI</name>
<dbReference type="KEGG" id="bbev:BBEV_0704"/>
<keyword evidence="3" id="KW-1185">Reference proteome</keyword>
<protein>
    <submittedName>
        <fullName evidence="2">Uncharacterized protein</fullName>
    </submittedName>
</protein>
<dbReference type="OrthoDB" id="9801978at2"/>
<keyword evidence="1" id="KW-1133">Transmembrane helix</keyword>
<evidence type="ECO:0000313" key="3">
    <source>
        <dbReference type="Proteomes" id="UP000094463"/>
    </source>
</evidence>
<keyword evidence="1" id="KW-0812">Transmembrane</keyword>
<dbReference type="EMBL" id="CP012502">
    <property type="protein sequence ID" value="AOM82076.1"/>
    <property type="molecule type" value="Genomic_DNA"/>
</dbReference>
<proteinExistence type="predicted"/>
<gene>
    <name evidence="2" type="ORF">BBEV_0704</name>
</gene>
<reference evidence="2 3" key="1">
    <citation type="submission" date="2015-08" db="EMBL/GenBank/DDBJ databases">
        <title>The complete genome sequence of Bacillus beveridgei MLTeJB.</title>
        <authorList>
            <person name="Hanson T.E."/>
            <person name="Mesa C."/>
            <person name="Basesman S.M."/>
            <person name="Oremland R.S."/>
        </authorList>
    </citation>
    <scope>NUCLEOTIDE SEQUENCE [LARGE SCALE GENOMIC DNA]</scope>
    <source>
        <strain evidence="2 3">MLTeJB</strain>
    </source>
</reference>
<dbReference type="Proteomes" id="UP000094463">
    <property type="component" value="Chromosome"/>
</dbReference>
<dbReference type="STRING" id="632773.BBEV_0704"/>
<dbReference type="AlphaFoldDB" id="A0A1D7QSS8"/>
<feature type="transmembrane region" description="Helical" evidence="1">
    <location>
        <begin position="75"/>
        <end position="94"/>
    </location>
</feature>
<organism evidence="2 3">
    <name type="scientific">Salisediminibacterium beveridgei</name>
    <dbReference type="NCBI Taxonomy" id="632773"/>
    <lineage>
        <taxon>Bacteria</taxon>
        <taxon>Bacillati</taxon>
        <taxon>Bacillota</taxon>
        <taxon>Bacilli</taxon>
        <taxon>Bacillales</taxon>
        <taxon>Bacillaceae</taxon>
        <taxon>Salisediminibacterium</taxon>
    </lineage>
</organism>
<keyword evidence="1" id="KW-0472">Membrane</keyword>
<feature type="transmembrane region" description="Helical" evidence="1">
    <location>
        <begin position="6"/>
        <end position="31"/>
    </location>
</feature>
<sequence>MDVIEIALFTILVIVFGIPFALKVRYAAAIMQQFDYDRIDYQQWMIDNRQQVLEKVELIYVVSLLFFFLSSPAEGLMLAVVTVMIHGVYLIRLAKGRKHPDYSPEIQRLIGTVYVMAGLFVMLSIVLAAFLNVTAGFAVLVFLIWYAFSLIRVASGITDPVEDKIKARTMEDAKRLISVHPSLSIVGFQETANSQGLADRVHDGLSSTEDVLAITSGRRNQDEIATQLNLNLKEQHSVVFVKVDGMNEEALNELMQYLHFSKTVTIEEKEEGTWLLHLSNAGDEANGNEETVRLHENEQQALMMQAAERIVQWLENDNSTAS</sequence>
<accession>A0A1D7QSS8</accession>